<dbReference type="Pfam" id="PF14534">
    <property type="entry name" value="DUF4440"/>
    <property type="match status" value="1"/>
</dbReference>
<proteinExistence type="predicted"/>
<dbReference type="Gene3D" id="3.10.450.50">
    <property type="match status" value="1"/>
</dbReference>
<gene>
    <name evidence="2" type="ORF">GCM10010970_16280</name>
</gene>
<organism evidence="2 3">
    <name type="scientific">Silvimonas iriomotensis</name>
    <dbReference type="NCBI Taxonomy" id="449662"/>
    <lineage>
        <taxon>Bacteria</taxon>
        <taxon>Pseudomonadati</taxon>
        <taxon>Pseudomonadota</taxon>
        <taxon>Betaproteobacteria</taxon>
        <taxon>Neisseriales</taxon>
        <taxon>Chitinibacteraceae</taxon>
        <taxon>Silvimonas</taxon>
    </lineage>
</organism>
<dbReference type="NCBIfam" id="TIGR02246">
    <property type="entry name" value="SgcJ/EcaC family oxidoreductase"/>
    <property type="match status" value="1"/>
</dbReference>
<dbReference type="InterPro" id="IPR032710">
    <property type="entry name" value="NTF2-like_dom_sf"/>
</dbReference>
<sequence length="138" mass="14882">MTQSDESAIRALCSHWQQATAAGDYDAVLALMTDDAVFITPGQPPIMGKAAFAALLPPRSAGVRIESVQQIAEVVILADLAWARSHLQVTVHSAHMARPVTRQGDTLTLYQRQPDGRWLLLRDANTLLLDAASGQPLA</sequence>
<evidence type="ECO:0000313" key="3">
    <source>
        <dbReference type="Proteomes" id="UP000637267"/>
    </source>
</evidence>
<name>A0ABQ2P819_9NEIS</name>
<dbReference type="InterPro" id="IPR027843">
    <property type="entry name" value="DUF4440"/>
</dbReference>
<feature type="domain" description="DUF4440" evidence="1">
    <location>
        <begin position="9"/>
        <end position="120"/>
    </location>
</feature>
<dbReference type="SUPFAM" id="SSF54427">
    <property type="entry name" value="NTF2-like"/>
    <property type="match status" value="1"/>
</dbReference>
<evidence type="ECO:0000313" key="2">
    <source>
        <dbReference type="EMBL" id="GGP20652.1"/>
    </source>
</evidence>
<comment type="caution">
    <text evidence="2">The sequence shown here is derived from an EMBL/GenBank/DDBJ whole genome shotgun (WGS) entry which is preliminary data.</text>
</comment>
<accession>A0ABQ2P819</accession>
<dbReference type="InterPro" id="IPR011944">
    <property type="entry name" value="Steroid_delta5-4_isomerase"/>
</dbReference>
<dbReference type="Proteomes" id="UP000637267">
    <property type="component" value="Unassembled WGS sequence"/>
</dbReference>
<dbReference type="EMBL" id="BMLX01000002">
    <property type="protein sequence ID" value="GGP20652.1"/>
    <property type="molecule type" value="Genomic_DNA"/>
</dbReference>
<keyword evidence="3" id="KW-1185">Reference proteome</keyword>
<dbReference type="RefSeq" id="WP_188703779.1">
    <property type="nucleotide sequence ID" value="NZ_BMLX01000002.1"/>
</dbReference>
<protein>
    <recommendedName>
        <fullName evidence="1">DUF4440 domain-containing protein</fullName>
    </recommendedName>
</protein>
<reference evidence="3" key="1">
    <citation type="journal article" date="2019" name="Int. J. Syst. Evol. Microbiol.">
        <title>The Global Catalogue of Microorganisms (GCM) 10K type strain sequencing project: providing services to taxonomists for standard genome sequencing and annotation.</title>
        <authorList>
            <consortium name="The Broad Institute Genomics Platform"/>
            <consortium name="The Broad Institute Genome Sequencing Center for Infectious Disease"/>
            <person name="Wu L."/>
            <person name="Ma J."/>
        </authorList>
    </citation>
    <scope>NUCLEOTIDE SEQUENCE [LARGE SCALE GENOMIC DNA]</scope>
    <source>
        <strain evidence="3">CGMCC 1.8859</strain>
    </source>
</reference>
<evidence type="ECO:0000259" key="1">
    <source>
        <dbReference type="Pfam" id="PF14534"/>
    </source>
</evidence>